<dbReference type="PANTHER" id="PTHR46018">
    <property type="entry name" value="ZINC PHOSPHODIESTERASE ELAC PROTEIN 1"/>
    <property type="match status" value="1"/>
</dbReference>
<feature type="non-terminal residue" evidence="3">
    <location>
        <position position="1"/>
    </location>
</feature>
<feature type="domain" description="Metallo-beta-lactamase" evidence="2">
    <location>
        <begin position="73"/>
        <end position="284"/>
    </location>
</feature>
<reference evidence="3" key="1">
    <citation type="submission" date="2018-05" db="EMBL/GenBank/DDBJ databases">
        <authorList>
            <person name="Lanie J.A."/>
            <person name="Ng W.-L."/>
            <person name="Kazmierczak K.M."/>
            <person name="Andrzejewski T.M."/>
            <person name="Davidsen T.M."/>
            <person name="Wayne K.J."/>
            <person name="Tettelin H."/>
            <person name="Glass J.I."/>
            <person name="Rusch D."/>
            <person name="Podicherti R."/>
            <person name="Tsui H.-C.T."/>
            <person name="Winkler M.E."/>
        </authorList>
    </citation>
    <scope>NUCLEOTIDE SEQUENCE</scope>
</reference>
<dbReference type="SMART" id="SM00849">
    <property type="entry name" value="Lactamase_B"/>
    <property type="match status" value="1"/>
</dbReference>
<dbReference type="Gene3D" id="3.60.15.10">
    <property type="entry name" value="Ribonuclease Z/Hydroxyacylglutathione hydrolase-like"/>
    <property type="match status" value="1"/>
</dbReference>
<dbReference type="InterPro" id="IPR036866">
    <property type="entry name" value="RibonucZ/Hydroxyglut_hydro"/>
</dbReference>
<gene>
    <name evidence="3" type="ORF">METZ01_LOCUS105744</name>
</gene>
<protein>
    <recommendedName>
        <fullName evidence="2">Metallo-beta-lactamase domain-containing protein</fullName>
    </recommendedName>
</protein>
<dbReference type="PANTHER" id="PTHR46018:SF2">
    <property type="entry name" value="ZINC PHOSPHODIESTERASE ELAC PROTEIN 1"/>
    <property type="match status" value="1"/>
</dbReference>
<dbReference type="InterPro" id="IPR044094">
    <property type="entry name" value="AtsA-like_MBL-fold"/>
</dbReference>
<evidence type="ECO:0000259" key="2">
    <source>
        <dbReference type="SMART" id="SM00849"/>
    </source>
</evidence>
<dbReference type="CDD" id="cd07719">
    <property type="entry name" value="arylsulfatase_AtsA-like_MBL-fold"/>
    <property type="match status" value="1"/>
</dbReference>
<dbReference type="Pfam" id="PF23023">
    <property type="entry name" value="Anti-Pycsar_Apyc1"/>
    <property type="match status" value="1"/>
</dbReference>
<organism evidence="3">
    <name type="scientific">marine metagenome</name>
    <dbReference type="NCBI Taxonomy" id="408172"/>
    <lineage>
        <taxon>unclassified sequences</taxon>
        <taxon>metagenomes</taxon>
        <taxon>ecological metagenomes</taxon>
    </lineage>
</organism>
<dbReference type="InterPro" id="IPR001279">
    <property type="entry name" value="Metallo-B-lactamas"/>
</dbReference>
<dbReference type="GO" id="GO:0042781">
    <property type="term" value="F:3'-tRNA processing endoribonuclease activity"/>
    <property type="evidence" value="ECO:0007669"/>
    <property type="project" value="TreeGrafter"/>
</dbReference>
<sequence>VKKIIISSLIILITIISFSQIIKIHTIEDLIFKIGLSTIVANINTGPWNQNEEDALRVVVCGSRSPLMHKDRANTCLLVVAGNKSYLIDVGSGSINKLGAYGVNFGDIESVIISHLHSDHITDLGEAHLRTWINSNRPTKLTVFGPDGIEQVVEGYNIAFGQDNIYRNLHHGTDIADLSVSGMSARAIDMENPIIISDENTTITAFEVIHEPISPALGFRIDYKDRSIVISGDTIKDKNVEKFSKDVDVLFHEAQSNYILNNLIEAQGGKGPNVTVLKDIQTYHTTPTEAAEIAKAAKVGHLVFYHLTPAPRNTIMERVFTRGVEEIFPEDWTMAKDGLLVSLPTGTDDI</sequence>
<keyword evidence="1" id="KW-0378">Hydrolase</keyword>
<evidence type="ECO:0000256" key="1">
    <source>
        <dbReference type="ARBA" id="ARBA00022801"/>
    </source>
</evidence>
<dbReference type="SUPFAM" id="SSF56281">
    <property type="entry name" value="Metallo-hydrolase/oxidoreductase"/>
    <property type="match status" value="1"/>
</dbReference>
<dbReference type="EMBL" id="UINC01012062">
    <property type="protein sequence ID" value="SVA52890.1"/>
    <property type="molecule type" value="Genomic_DNA"/>
</dbReference>
<accession>A0A381WK53</accession>
<evidence type="ECO:0000313" key="3">
    <source>
        <dbReference type="EMBL" id="SVA52890.1"/>
    </source>
</evidence>
<name>A0A381WK53_9ZZZZ</name>
<proteinExistence type="predicted"/>
<feature type="non-terminal residue" evidence="3">
    <location>
        <position position="350"/>
    </location>
</feature>
<dbReference type="AlphaFoldDB" id="A0A381WK53"/>